<feature type="compositionally biased region" description="Pro residues" evidence="1">
    <location>
        <begin position="307"/>
        <end position="318"/>
    </location>
</feature>
<feature type="compositionally biased region" description="Polar residues" evidence="1">
    <location>
        <begin position="385"/>
        <end position="395"/>
    </location>
</feature>
<dbReference type="PRINTS" id="PR00625">
    <property type="entry name" value="JDOMAIN"/>
</dbReference>
<feature type="compositionally biased region" description="Polar residues" evidence="1">
    <location>
        <begin position="238"/>
        <end position="247"/>
    </location>
</feature>
<dbReference type="InterPro" id="IPR036869">
    <property type="entry name" value="J_dom_sf"/>
</dbReference>
<dbReference type="InterPro" id="IPR051964">
    <property type="entry name" value="Chaperone_stress_response"/>
</dbReference>
<gene>
    <name evidence="3" type="ORF">LECACI_7A002960</name>
</gene>
<dbReference type="PANTHER" id="PTHR44029">
    <property type="entry name" value="DNAJ HOMOLOG SUBFAMILY C MEMBER 21"/>
    <property type="match status" value="1"/>
</dbReference>
<feature type="compositionally biased region" description="Polar residues" evidence="1">
    <location>
        <begin position="197"/>
        <end position="209"/>
    </location>
</feature>
<dbReference type="EMBL" id="CAVMBE010000013">
    <property type="protein sequence ID" value="CAK3932848.1"/>
    <property type="molecule type" value="Genomic_DNA"/>
</dbReference>
<feature type="region of interest" description="Disordered" evidence="1">
    <location>
        <begin position="707"/>
        <end position="802"/>
    </location>
</feature>
<comment type="caution">
    <text evidence="3">The sequence shown here is derived from an EMBL/GenBank/DDBJ whole genome shotgun (WGS) entry which is preliminary data.</text>
</comment>
<evidence type="ECO:0000313" key="4">
    <source>
        <dbReference type="Proteomes" id="UP001296104"/>
    </source>
</evidence>
<feature type="compositionally biased region" description="Polar residues" evidence="1">
    <location>
        <begin position="151"/>
        <end position="162"/>
    </location>
</feature>
<dbReference type="Proteomes" id="UP001296104">
    <property type="component" value="Unassembled WGS sequence"/>
</dbReference>
<dbReference type="GO" id="GO:0005737">
    <property type="term" value="C:cytoplasm"/>
    <property type="evidence" value="ECO:0007669"/>
    <property type="project" value="TreeGrafter"/>
</dbReference>
<feature type="compositionally biased region" description="Polar residues" evidence="1">
    <location>
        <begin position="891"/>
        <end position="903"/>
    </location>
</feature>
<dbReference type="AlphaFoldDB" id="A0AAI9E930"/>
<feature type="compositionally biased region" description="Pro residues" evidence="1">
    <location>
        <begin position="173"/>
        <end position="195"/>
    </location>
</feature>
<feature type="compositionally biased region" description="Basic and acidic residues" evidence="1">
    <location>
        <begin position="849"/>
        <end position="868"/>
    </location>
</feature>
<dbReference type="SMART" id="SM00271">
    <property type="entry name" value="DnaJ"/>
    <property type="match status" value="1"/>
</dbReference>
<evidence type="ECO:0000313" key="3">
    <source>
        <dbReference type="EMBL" id="CAK3932848.1"/>
    </source>
</evidence>
<dbReference type="CDD" id="cd06257">
    <property type="entry name" value="DnaJ"/>
    <property type="match status" value="1"/>
</dbReference>
<evidence type="ECO:0000256" key="1">
    <source>
        <dbReference type="SAM" id="MobiDB-lite"/>
    </source>
</evidence>
<dbReference type="Gene3D" id="1.10.287.110">
    <property type="entry name" value="DnaJ domain"/>
    <property type="match status" value="1"/>
</dbReference>
<proteinExistence type="predicted"/>
<feature type="region of interest" description="Disordered" evidence="1">
    <location>
        <begin position="73"/>
        <end position="548"/>
    </location>
</feature>
<organism evidence="3 4">
    <name type="scientific">Lecanosticta acicola</name>
    <dbReference type="NCBI Taxonomy" id="111012"/>
    <lineage>
        <taxon>Eukaryota</taxon>
        <taxon>Fungi</taxon>
        <taxon>Dikarya</taxon>
        <taxon>Ascomycota</taxon>
        <taxon>Pezizomycotina</taxon>
        <taxon>Dothideomycetes</taxon>
        <taxon>Dothideomycetidae</taxon>
        <taxon>Mycosphaerellales</taxon>
        <taxon>Mycosphaerellaceae</taxon>
        <taxon>Lecanosticta</taxon>
    </lineage>
</organism>
<dbReference type="PROSITE" id="PS50076">
    <property type="entry name" value="DNAJ_2"/>
    <property type="match status" value="1"/>
</dbReference>
<accession>A0AAI9E930</accession>
<sequence>MVKPDVKQNYYSDLDLPPTASIDDIRKAYRKLALQYHPDRNAGKEAECVPRFQAIQAASEVLSDPVMKAKYDQDRRKAGLYPTFKASGPVPTGNPYTASSAYPPPPRRTQPGTWQRPPSSTHAQQATGADRFTNFPRPGNAGPRRDPAAERTQQFRAWQHMNSAPDRHKYGQPPQPPPPPPRSPNPQAQPHPPQPQNTGRQRMQSQDTKMPTEEQIRAGMRHGKAPSQGESPAAEKQSAWQAFQTGNAGKPGMPGGPRKPRRAAPTTPRRPGGFDPNAPGSDERPAPTSTGHYFHRNRSDDMGKEGFPPPPPGPPPSTAPSSPTTTNARPFVDPLRPFRSREGEGEVPYAEGNRARTPYTSFIGEKTQFSSEGLRRSASTRDTNRSNPDSDQTSAARAKSFSPPLARKQADSTQAGSGTAGKPFPGMYSDSSESTEGSMEGDENGTSDVNDSDETYPDRPRTDPPDDAGPFQPPPRDRPIRKPKPPSSRLNGSNLPGSNVSSNAATSPQRGESSTAGAQSDVEPRSMRQRKSGTNMYANPSPFSNPLPRPFNREQWRKDAFGSDGTTHEATVPKWAVPSSVLPTTHRKKFNTVSSRAKGTVESLEQDTLWARVSGPVRAAYRDFREVLKSKCGSDTKQLYMLDLDVFLKLVSQACNGQSTGHADCDFAIQHALLANPSIRDVDARPQLADHMFSVNSFTFPIDKDTFPATSGKSRSTEDINTNFSPGGWSGEFKGTPHLENVPDYFGNRRPSPGRRTGNSRQGRPATMDIPSTSSEMPPPRRPDGPNSMYNSPSETKFSEEQWKNTFKDASWTWQANGAGSQPSSKTPSRKSSRLQPQTSADNVGTTGTKDHPHVVVDDEHVDHREASGTRGAGVDVDDAMDIDTPPPAGQANSVPRHSTLSATEPRLYSVPPSAWRQEQQKQQNKKSSDHRRSSTEPKLATNLDDLSHVEPLAKDAAGLQNLADMSSTLPFDSQAAPSVSEKSKEPDRLQMPPLPKVPDMPARLTKASWHTYALCFGNYLQHFHAFNKTMLAHVDARQKQAEARLLRGSRWLEAGGDTSDNQGFDSYLKGVREDEQVRETWNLGCERHLEAVNAFDKMRERVKKQAAIGALIDS</sequence>
<feature type="compositionally biased region" description="Polar residues" evidence="1">
    <location>
        <begin position="835"/>
        <end position="848"/>
    </location>
</feature>
<feature type="compositionally biased region" description="Polar residues" evidence="1">
    <location>
        <begin position="490"/>
        <end position="518"/>
    </location>
</feature>
<reference evidence="3" key="1">
    <citation type="submission" date="2023-11" db="EMBL/GenBank/DDBJ databases">
        <authorList>
            <person name="Alioto T."/>
            <person name="Alioto T."/>
            <person name="Gomez Garrido J."/>
        </authorList>
    </citation>
    <scope>NUCLEOTIDE SEQUENCE</scope>
</reference>
<dbReference type="Pfam" id="PF00226">
    <property type="entry name" value="DnaJ"/>
    <property type="match status" value="1"/>
</dbReference>
<feature type="compositionally biased region" description="Polar residues" evidence="1">
    <location>
        <begin position="708"/>
        <end position="725"/>
    </location>
</feature>
<name>A0AAI9E930_9PEZI</name>
<feature type="compositionally biased region" description="Polar residues" evidence="1">
    <location>
        <begin position="110"/>
        <end position="127"/>
    </location>
</feature>
<feature type="domain" description="J" evidence="2">
    <location>
        <begin position="9"/>
        <end position="75"/>
    </location>
</feature>
<protein>
    <recommendedName>
        <fullName evidence="2">J domain-containing protein</fullName>
    </recommendedName>
</protein>
<dbReference type="PANTHER" id="PTHR44029:SF1">
    <property type="entry name" value="DNAJ HOMOLOG SUBFAMILY C MEMBER 21"/>
    <property type="match status" value="1"/>
</dbReference>
<dbReference type="SUPFAM" id="SSF46565">
    <property type="entry name" value="Chaperone J-domain"/>
    <property type="match status" value="1"/>
</dbReference>
<evidence type="ECO:0000259" key="2">
    <source>
        <dbReference type="PROSITE" id="PS50076"/>
    </source>
</evidence>
<dbReference type="InterPro" id="IPR001623">
    <property type="entry name" value="DnaJ_domain"/>
</dbReference>
<feature type="compositionally biased region" description="Acidic residues" evidence="1">
    <location>
        <begin position="439"/>
        <end position="455"/>
    </location>
</feature>
<keyword evidence="4" id="KW-1185">Reference proteome</keyword>
<feature type="compositionally biased region" description="Polar residues" evidence="1">
    <location>
        <begin position="532"/>
        <end position="542"/>
    </location>
</feature>
<feature type="region of interest" description="Disordered" evidence="1">
    <location>
        <begin position="970"/>
        <end position="1000"/>
    </location>
</feature>
<feature type="compositionally biased region" description="Basic and acidic residues" evidence="1">
    <location>
        <begin position="927"/>
        <end position="936"/>
    </location>
</feature>
<feature type="region of interest" description="Disordered" evidence="1">
    <location>
        <begin position="815"/>
        <end position="948"/>
    </location>
</feature>
<feature type="compositionally biased region" description="Low complexity" evidence="1">
    <location>
        <begin position="263"/>
        <end position="273"/>
    </location>
</feature>